<keyword evidence="2" id="KW-1133">Transmembrane helix</keyword>
<proteinExistence type="predicted"/>
<organism evidence="3">
    <name type="scientific">Guillardia theta</name>
    <name type="common">Cryptophyte</name>
    <name type="synonym">Cryptomonas phi</name>
    <dbReference type="NCBI Taxonomy" id="55529"/>
    <lineage>
        <taxon>Eukaryota</taxon>
        <taxon>Cryptophyceae</taxon>
        <taxon>Pyrenomonadales</taxon>
        <taxon>Geminigeraceae</taxon>
        <taxon>Guillardia</taxon>
    </lineage>
</organism>
<feature type="compositionally biased region" description="Basic and acidic residues" evidence="1">
    <location>
        <begin position="336"/>
        <end position="367"/>
    </location>
</feature>
<gene>
    <name evidence="3" type="ORF">GTHE00462_LOCUS16977</name>
</gene>
<feature type="compositionally biased region" description="Basic and acidic residues" evidence="1">
    <location>
        <begin position="308"/>
        <end position="321"/>
    </location>
</feature>
<feature type="compositionally biased region" description="Basic and acidic residues" evidence="1">
    <location>
        <begin position="208"/>
        <end position="224"/>
    </location>
</feature>
<keyword evidence="2" id="KW-0812">Transmembrane</keyword>
<feature type="compositionally biased region" description="Acidic residues" evidence="1">
    <location>
        <begin position="322"/>
        <end position="335"/>
    </location>
</feature>
<protein>
    <submittedName>
        <fullName evidence="3">Uncharacterized protein</fullName>
    </submittedName>
</protein>
<feature type="compositionally biased region" description="Basic and acidic residues" evidence="1">
    <location>
        <begin position="375"/>
        <end position="394"/>
    </location>
</feature>
<evidence type="ECO:0000256" key="1">
    <source>
        <dbReference type="SAM" id="MobiDB-lite"/>
    </source>
</evidence>
<feature type="transmembrane region" description="Helical" evidence="2">
    <location>
        <begin position="30"/>
        <end position="47"/>
    </location>
</feature>
<dbReference type="AlphaFoldDB" id="A0A7S4KRJ4"/>
<keyword evidence="2" id="KW-0472">Membrane</keyword>
<feature type="region of interest" description="Disordered" evidence="1">
    <location>
        <begin position="208"/>
        <end position="425"/>
    </location>
</feature>
<evidence type="ECO:0000313" key="3">
    <source>
        <dbReference type="EMBL" id="CAE2302900.1"/>
    </source>
</evidence>
<feature type="compositionally biased region" description="Basic and acidic residues" evidence="1">
    <location>
        <begin position="290"/>
        <end position="300"/>
    </location>
</feature>
<feature type="compositionally biased region" description="Basic and acidic residues" evidence="1">
    <location>
        <begin position="246"/>
        <end position="280"/>
    </location>
</feature>
<dbReference type="EMBL" id="HBKN01021612">
    <property type="protein sequence ID" value="CAE2302900.1"/>
    <property type="molecule type" value="Transcribed_RNA"/>
</dbReference>
<reference evidence="3" key="1">
    <citation type="submission" date="2021-01" db="EMBL/GenBank/DDBJ databases">
        <authorList>
            <person name="Corre E."/>
            <person name="Pelletier E."/>
            <person name="Niang G."/>
            <person name="Scheremetjew M."/>
            <person name="Finn R."/>
            <person name="Kale V."/>
            <person name="Holt S."/>
            <person name="Cochrane G."/>
            <person name="Meng A."/>
            <person name="Brown T."/>
            <person name="Cohen L."/>
        </authorList>
    </citation>
    <scope>NUCLEOTIDE SEQUENCE</scope>
    <source>
        <strain evidence="3">CCMP 2712</strain>
    </source>
</reference>
<name>A0A7S4KRJ4_GUITH</name>
<evidence type="ECO:0000256" key="2">
    <source>
        <dbReference type="SAM" id="Phobius"/>
    </source>
</evidence>
<accession>A0A7S4KRJ4</accession>
<sequence length="425" mass="48400">MSLNEASSFERVVPQVQLHRNDRSSLRRQISLAVAGVMICLTLPLLLSGSGNYKHRSNELLSWSNSFDDGTGILSGQQHGVTRTIVSCDADDPSCSFIVSPEDYAHGKWVSTKGEPSHEKYVQIRKDRLQPSSYEDDIDLGPAAGISRSDVNGNFIKWKGLRNVKSGADFQRVRVPDRDSDYADKSYDDVVGLRKEWRERWNPSNYRREQEWERTENQRREPVHSRSTWGRSRKWKGDRLEDEEEEKLRRDLDSLKRNREKEKREEETITRDLRNLRREDENEQDGAIQDDEHKEDEGGDKSAASVAVEKEDKNEAENGDNKDEDEDKKEEDEENKEGGKKKNKEGGKKENKEGGNRQDEEHRHEGDERGDEEEKGSGKDDESKREDDNTEKEGSGGGGLEMKEDGNAGESPTPLLPGATSTPEP</sequence>